<protein>
    <submittedName>
        <fullName evidence="2">Uncharacterized protein</fullName>
    </submittedName>
</protein>
<organism evidence="2 3">
    <name type="scientific">Phyllobacterium sophorae</name>
    <dbReference type="NCBI Taxonomy" id="1520277"/>
    <lineage>
        <taxon>Bacteria</taxon>
        <taxon>Pseudomonadati</taxon>
        <taxon>Pseudomonadota</taxon>
        <taxon>Alphaproteobacteria</taxon>
        <taxon>Hyphomicrobiales</taxon>
        <taxon>Phyllobacteriaceae</taxon>
        <taxon>Phyllobacterium</taxon>
    </lineage>
</organism>
<keyword evidence="3" id="KW-1185">Reference proteome</keyword>
<dbReference type="RefSeq" id="WP_106663595.1">
    <property type="nucleotide sequence ID" value="NZ_PGGM01000003.1"/>
</dbReference>
<dbReference type="Proteomes" id="UP000241764">
    <property type="component" value="Unassembled WGS sequence"/>
</dbReference>
<gene>
    <name evidence="2" type="ORF">CU103_09165</name>
</gene>
<comment type="caution">
    <text evidence="2">The sequence shown here is derived from an EMBL/GenBank/DDBJ whole genome shotgun (WGS) entry which is preliminary data.</text>
</comment>
<feature type="coiled-coil region" evidence="1">
    <location>
        <begin position="32"/>
        <end position="59"/>
    </location>
</feature>
<evidence type="ECO:0000313" key="3">
    <source>
        <dbReference type="Proteomes" id="UP000241764"/>
    </source>
</evidence>
<dbReference type="AlphaFoldDB" id="A0A2P7BFD8"/>
<reference evidence="3" key="1">
    <citation type="submission" date="2017-11" db="EMBL/GenBank/DDBJ databases">
        <authorList>
            <person name="Kuznetsova I."/>
            <person name="Sazanova A."/>
            <person name="Chirak E."/>
            <person name="Safronova V."/>
            <person name="Willems A."/>
        </authorList>
    </citation>
    <scope>NUCLEOTIDE SEQUENCE [LARGE SCALE GENOMIC DNA]</scope>
    <source>
        <strain evidence="3">CCBAU 03422</strain>
    </source>
</reference>
<evidence type="ECO:0000313" key="2">
    <source>
        <dbReference type="EMBL" id="PSH65180.1"/>
    </source>
</evidence>
<proteinExistence type="predicted"/>
<dbReference type="EMBL" id="PGGM01000003">
    <property type="protein sequence ID" value="PSH65180.1"/>
    <property type="molecule type" value="Genomic_DNA"/>
</dbReference>
<name>A0A2P7BFD8_9HYPH</name>
<evidence type="ECO:0000256" key="1">
    <source>
        <dbReference type="SAM" id="Coils"/>
    </source>
</evidence>
<accession>A0A2P7BFD8</accession>
<sequence>MTEELIASLKSEAESVREQILVVRESHGDEPIDHLNASLEALEQRLADVENRLQLITYRAL</sequence>
<keyword evidence="1" id="KW-0175">Coiled coil</keyword>